<dbReference type="NCBIfam" id="TIGR03426">
    <property type="entry name" value="shape_MreD"/>
    <property type="match status" value="1"/>
</dbReference>
<evidence type="ECO:0000256" key="4">
    <source>
        <dbReference type="ARBA" id="ARBA00022692"/>
    </source>
</evidence>
<keyword evidence="7 8" id="KW-0472">Membrane</keyword>
<dbReference type="GO" id="GO:0008360">
    <property type="term" value="P:regulation of cell shape"/>
    <property type="evidence" value="ECO:0007669"/>
    <property type="project" value="UniProtKB-KW"/>
</dbReference>
<comment type="similarity">
    <text evidence="2">Belongs to the MreD family.</text>
</comment>
<dbReference type="STRING" id="1121290.CLAOCE_04190"/>
<proteinExistence type="inferred from homology"/>
<gene>
    <name evidence="9" type="ORF">CLOACE_04190</name>
</gene>
<dbReference type="InterPro" id="IPR007227">
    <property type="entry name" value="Cell_shape_determining_MreD"/>
</dbReference>
<keyword evidence="5" id="KW-0133">Cell shape</keyword>
<keyword evidence="10" id="KW-1185">Reference proteome</keyword>
<name>A0A1E8F1A8_9CLOT</name>
<evidence type="ECO:0000313" key="9">
    <source>
        <dbReference type="EMBL" id="OFI07228.1"/>
    </source>
</evidence>
<evidence type="ECO:0000256" key="3">
    <source>
        <dbReference type="ARBA" id="ARBA00022475"/>
    </source>
</evidence>
<comment type="subcellular location">
    <subcellularLocation>
        <location evidence="1">Cell membrane</location>
        <topology evidence="1">Multi-pass membrane protein</topology>
    </subcellularLocation>
</comment>
<protein>
    <submittedName>
        <fullName evidence="9">Rod shape-determining protein MreD</fullName>
    </submittedName>
</protein>
<evidence type="ECO:0000313" key="10">
    <source>
        <dbReference type="Proteomes" id="UP000175744"/>
    </source>
</evidence>
<dbReference type="Pfam" id="PF04093">
    <property type="entry name" value="MreD"/>
    <property type="match status" value="1"/>
</dbReference>
<accession>A0A1E8F1A8</accession>
<dbReference type="Proteomes" id="UP000175744">
    <property type="component" value="Unassembled WGS sequence"/>
</dbReference>
<sequence length="163" mass="18758">MRKVFILGGLSILFSILDNTCVPFFAIKGFYPSLLFVFVICYSIINESWEGIWIGVTAGLLQDIYFNSSFGMNLFTNMIIGIIAGYIGKNIFKQKGLIPIVACFFLSILKGLLILVILYINKISISFASIFFSSIYNMIIGIFMYKFMYKLCEKPYMQRKWKF</sequence>
<evidence type="ECO:0000256" key="6">
    <source>
        <dbReference type="ARBA" id="ARBA00022989"/>
    </source>
</evidence>
<reference evidence="9 10" key="1">
    <citation type="submission" date="2016-06" db="EMBL/GenBank/DDBJ databases">
        <title>Genome sequence of Clostridium acetireducens DSM 10703.</title>
        <authorList>
            <person name="Poehlein A."/>
            <person name="Fluechter S."/>
            <person name="Duerre P."/>
            <person name="Daniel R."/>
        </authorList>
    </citation>
    <scope>NUCLEOTIDE SEQUENCE [LARGE SCALE GENOMIC DNA]</scope>
    <source>
        <strain evidence="9 10">DSM 10703</strain>
    </source>
</reference>
<dbReference type="EMBL" id="LZFO01000004">
    <property type="protein sequence ID" value="OFI07228.1"/>
    <property type="molecule type" value="Genomic_DNA"/>
</dbReference>
<dbReference type="InterPro" id="IPR017225">
    <property type="entry name" value="Cell_shape_determin_MreD_prd"/>
</dbReference>
<dbReference type="OrthoDB" id="9796616at2"/>
<evidence type="ECO:0000256" key="5">
    <source>
        <dbReference type="ARBA" id="ARBA00022960"/>
    </source>
</evidence>
<evidence type="ECO:0000256" key="8">
    <source>
        <dbReference type="SAM" id="Phobius"/>
    </source>
</evidence>
<feature type="transmembrane region" description="Helical" evidence="8">
    <location>
        <begin position="29"/>
        <end position="45"/>
    </location>
</feature>
<evidence type="ECO:0000256" key="1">
    <source>
        <dbReference type="ARBA" id="ARBA00004651"/>
    </source>
</evidence>
<organism evidence="9 10">
    <name type="scientific">Clostridium acetireducens DSM 10703</name>
    <dbReference type="NCBI Taxonomy" id="1121290"/>
    <lineage>
        <taxon>Bacteria</taxon>
        <taxon>Bacillati</taxon>
        <taxon>Bacillota</taxon>
        <taxon>Clostridia</taxon>
        <taxon>Eubacteriales</taxon>
        <taxon>Clostridiaceae</taxon>
        <taxon>Clostridium</taxon>
    </lineage>
</organism>
<feature type="transmembrane region" description="Helical" evidence="8">
    <location>
        <begin position="97"/>
        <end position="120"/>
    </location>
</feature>
<evidence type="ECO:0000256" key="2">
    <source>
        <dbReference type="ARBA" id="ARBA00007776"/>
    </source>
</evidence>
<keyword evidence="6 8" id="KW-1133">Transmembrane helix</keyword>
<comment type="caution">
    <text evidence="9">The sequence shown here is derived from an EMBL/GenBank/DDBJ whole genome shotgun (WGS) entry which is preliminary data.</text>
</comment>
<dbReference type="GO" id="GO:0005886">
    <property type="term" value="C:plasma membrane"/>
    <property type="evidence" value="ECO:0007669"/>
    <property type="project" value="UniProtKB-SubCell"/>
</dbReference>
<feature type="transmembrane region" description="Helical" evidence="8">
    <location>
        <begin position="126"/>
        <end position="149"/>
    </location>
</feature>
<keyword evidence="4 8" id="KW-0812">Transmembrane</keyword>
<dbReference type="RefSeq" id="WP_070109390.1">
    <property type="nucleotide sequence ID" value="NZ_LZFO01000004.1"/>
</dbReference>
<evidence type="ECO:0000256" key="7">
    <source>
        <dbReference type="ARBA" id="ARBA00023136"/>
    </source>
</evidence>
<feature type="transmembrane region" description="Helical" evidence="8">
    <location>
        <begin position="74"/>
        <end position="92"/>
    </location>
</feature>
<dbReference type="AlphaFoldDB" id="A0A1E8F1A8"/>
<keyword evidence="3" id="KW-1003">Cell membrane</keyword>
<dbReference type="PIRSF" id="PIRSF037497">
    <property type="entry name" value="MreD_Clostridium/Treponema_prd"/>
    <property type="match status" value="1"/>
</dbReference>